<keyword evidence="3" id="KW-1185">Reference proteome</keyword>
<dbReference type="InterPro" id="IPR019268">
    <property type="entry name" value="DUF2278"/>
</dbReference>
<evidence type="ECO:0000313" key="3">
    <source>
        <dbReference type="Proteomes" id="UP001597116"/>
    </source>
</evidence>
<dbReference type="EMBL" id="JBHTLP010000008">
    <property type="protein sequence ID" value="MFD1142059.1"/>
    <property type="molecule type" value="Genomic_DNA"/>
</dbReference>
<evidence type="ECO:0000313" key="2">
    <source>
        <dbReference type="EMBL" id="MFD1142059.1"/>
    </source>
</evidence>
<reference evidence="3" key="1">
    <citation type="journal article" date="2019" name="Int. J. Syst. Evol. Microbiol.">
        <title>The Global Catalogue of Microorganisms (GCM) 10K type strain sequencing project: providing services to taxonomists for standard genome sequencing and annotation.</title>
        <authorList>
            <consortium name="The Broad Institute Genomics Platform"/>
            <consortium name="The Broad Institute Genome Sequencing Center for Infectious Disease"/>
            <person name="Wu L."/>
            <person name="Ma J."/>
        </authorList>
    </citation>
    <scope>NUCLEOTIDE SEQUENCE [LARGE SCALE GENOMIC DNA]</scope>
    <source>
        <strain evidence="3">CCUG 55608</strain>
    </source>
</reference>
<feature type="region of interest" description="Disordered" evidence="1">
    <location>
        <begin position="208"/>
        <end position="228"/>
    </location>
</feature>
<dbReference type="Pfam" id="PF10042">
    <property type="entry name" value="DUF2278"/>
    <property type="match status" value="1"/>
</dbReference>
<evidence type="ECO:0000256" key="1">
    <source>
        <dbReference type="SAM" id="MobiDB-lite"/>
    </source>
</evidence>
<organism evidence="2 3">
    <name type="scientific">Larkinella insperata</name>
    <dbReference type="NCBI Taxonomy" id="332158"/>
    <lineage>
        <taxon>Bacteria</taxon>
        <taxon>Pseudomonadati</taxon>
        <taxon>Bacteroidota</taxon>
        <taxon>Cytophagia</taxon>
        <taxon>Cytophagales</taxon>
        <taxon>Spirosomataceae</taxon>
        <taxon>Larkinella</taxon>
    </lineage>
</organism>
<dbReference type="Proteomes" id="UP001597116">
    <property type="component" value="Unassembled WGS sequence"/>
</dbReference>
<proteinExistence type="predicted"/>
<name>A0ABW3Q618_9BACT</name>
<gene>
    <name evidence="2" type="ORF">ACFQ4C_13115</name>
</gene>
<sequence>MPLDRYGILKGKAIDSKPGSTRSNHFQVHIRANGESHRIAINVYSSDTRNRELQFLVLDPFQHPICDRIKDLPEGFTPVPSQPGGMALDFIRGNLFDISRMQILPPSQDGPDNDLNDKIGFYISQAINRQADVYAFGQKWGPEPERPDQYFQFEPGNGIHDIHMNQGNPPGRYEGDNGVWQDGGVLIHFPEENRWIAYFLKFQSQTVHSEDGGGENPGGTPIDTDPGNQPEVTKGVRILAALVNPAPEDVGHEQVLLFNPLAAAISLKGWGLLDSQKKKETLATELASGATLVVRLTGQNARLSNQGGILTLVDEAGLKIHGVSYTKEQARPENEWVVF</sequence>
<comment type="caution">
    <text evidence="2">The sequence shown here is derived from an EMBL/GenBank/DDBJ whole genome shotgun (WGS) entry which is preliminary data.</text>
</comment>
<accession>A0ABW3Q618</accession>
<dbReference type="RefSeq" id="WP_265992560.1">
    <property type="nucleotide sequence ID" value="NZ_CP110973.1"/>
</dbReference>
<protein>
    <submittedName>
        <fullName evidence="2">DUF2278 family protein</fullName>
    </submittedName>
</protein>